<gene>
    <name evidence="1" type="ORF">SAMN00017405_1613</name>
</gene>
<dbReference type="AlphaFoldDB" id="A0A1W1UVP7"/>
<reference evidence="1 2" key="1">
    <citation type="submission" date="2017-04" db="EMBL/GenBank/DDBJ databases">
        <authorList>
            <person name="Afonso C.L."/>
            <person name="Miller P.J."/>
            <person name="Scott M.A."/>
            <person name="Spackman E."/>
            <person name="Goraichik I."/>
            <person name="Dimitrov K.M."/>
            <person name="Suarez D.L."/>
            <person name="Swayne D.E."/>
        </authorList>
    </citation>
    <scope>NUCLEOTIDE SEQUENCE [LARGE SCALE GENOMIC DNA]</scope>
    <source>
        <strain evidence="1 2">DSM 11270</strain>
    </source>
</reference>
<name>A0A1W1UVP7_DESTI</name>
<dbReference type="Proteomes" id="UP000192731">
    <property type="component" value="Unassembled WGS sequence"/>
</dbReference>
<sequence length="62" mass="7223">MQSTDLKVMKKHRQAVYPQIVKANLPEIINILSQIKVDDNFDDTNALLRLKEIITEMMHTTK</sequence>
<dbReference type="STRING" id="656914.SAMN00017405_1613"/>
<dbReference type="EMBL" id="FWWT01000012">
    <property type="protein sequence ID" value="SMB85177.1"/>
    <property type="molecule type" value="Genomic_DNA"/>
</dbReference>
<accession>A0A1W1UVP7</accession>
<proteinExistence type="predicted"/>
<protein>
    <submittedName>
        <fullName evidence="1">Uncharacterized protein</fullName>
    </submittedName>
</protein>
<evidence type="ECO:0000313" key="2">
    <source>
        <dbReference type="Proteomes" id="UP000192731"/>
    </source>
</evidence>
<evidence type="ECO:0000313" key="1">
    <source>
        <dbReference type="EMBL" id="SMB85177.1"/>
    </source>
</evidence>
<keyword evidence="2" id="KW-1185">Reference proteome</keyword>
<organism evidence="1 2">
    <name type="scientific">Desulfonispora thiosulfatigenes DSM 11270</name>
    <dbReference type="NCBI Taxonomy" id="656914"/>
    <lineage>
        <taxon>Bacteria</taxon>
        <taxon>Bacillati</taxon>
        <taxon>Bacillota</taxon>
        <taxon>Clostridia</taxon>
        <taxon>Eubacteriales</taxon>
        <taxon>Peptococcaceae</taxon>
        <taxon>Desulfonispora</taxon>
    </lineage>
</organism>